<proteinExistence type="predicted"/>
<organism evidence="2 3">
    <name type="scientific">Arthrobotrys musiformis</name>
    <dbReference type="NCBI Taxonomy" id="47236"/>
    <lineage>
        <taxon>Eukaryota</taxon>
        <taxon>Fungi</taxon>
        <taxon>Dikarya</taxon>
        <taxon>Ascomycota</taxon>
        <taxon>Pezizomycotina</taxon>
        <taxon>Orbiliomycetes</taxon>
        <taxon>Orbiliales</taxon>
        <taxon>Orbiliaceae</taxon>
        <taxon>Arthrobotrys</taxon>
    </lineage>
</organism>
<dbReference type="EMBL" id="JAVHJL010000007">
    <property type="protein sequence ID" value="KAK6499860.1"/>
    <property type="molecule type" value="Genomic_DNA"/>
</dbReference>
<feature type="compositionally biased region" description="Basic and acidic residues" evidence="1">
    <location>
        <begin position="1"/>
        <end position="17"/>
    </location>
</feature>
<evidence type="ECO:0000313" key="2">
    <source>
        <dbReference type="EMBL" id="KAK6499860.1"/>
    </source>
</evidence>
<feature type="compositionally biased region" description="Basic and acidic residues" evidence="1">
    <location>
        <begin position="210"/>
        <end position="220"/>
    </location>
</feature>
<reference evidence="2 3" key="1">
    <citation type="submission" date="2023-08" db="EMBL/GenBank/DDBJ databases">
        <authorList>
            <person name="Palmer J.M."/>
        </authorList>
    </citation>
    <scope>NUCLEOTIDE SEQUENCE [LARGE SCALE GENOMIC DNA]</scope>
    <source>
        <strain evidence="2 3">TWF481</strain>
    </source>
</reference>
<gene>
    <name evidence="2" type="ORF">TWF481_010217</name>
</gene>
<dbReference type="AlphaFoldDB" id="A0AAV9W193"/>
<feature type="region of interest" description="Disordered" evidence="1">
    <location>
        <begin position="210"/>
        <end position="231"/>
    </location>
</feature>
<keyword evidence="3" id="KW-1185">Reference proteome</keyword>
<protein>
    <recommendedName>
        <fullName evidence="4">Centromere protein H C-terminal domain-containing protein</fullName>
    </recommendedName>
</protein>
<dbReference type="Proteomes" id="UP001370758">
    <property type="component" value="Unassembled WGS sequence"/>
</dbReference>
<name>A0AAV9W193_9PEZI</name>
<evidence type="ECO:0000313" key="3">
    <source>
        <dbReference type="Proteomes" id="UP001370758"/>
    </source>
</evidence>
<feature type="region of interest" description="Disordered" evidence="1">
    <location>
        <begin position="1"/>
        <end position="35"/>
    </location>
</feature>
<evidence type="ECO:0000256" key="1">
    <source>
        <dbReference type="SAM" id="MobiDB-lite"/>
    </source>
</evidence>
<accession>A0AAV9W193</accession>
<evidence type="ECO:0008006" key="4">
    <source>
        <dbReference type="Google" id="ProtNLM"/>
    </source>
</evidence>
<sequence length="231" mass="26593">MDDPRHSKQSPDNKILDECIGQSHAELNTEKQPREDSLAEIEARIDALNDKLDSLSSAFITAPCLTIEEQDELFNKRINRMFILSYSSSRREAVIVQERERAVNDREKLLNAFPSTRAGLETRQNRLKFLDERVNTLARLLTTPPSDAERKAIVIQERNKACTERTKLLSALPSCKDQWEFRQKHIKFLDGWIDMLTTRSLAPWSNAKTETHLISREPSKSPHNGLPDTRK</sequence>
<comment type="caution">
    <text evidence="2">The sequence shown here is derived from an EMBL/GenBank/DDBJ whole genome shotgun (WGS) entry which is preliminary data.</text>
</comment>